<gene>
    <name evidence="3" type="ORF">DFH07DRAFT_781094</name>
</gene>
<comment type="caution">
    <text evidence="3">The sequence shown here is derived from an EMBL/GenBank/DDBJ whole genome shotgun (WGS) entry which is preliminary data.</text>
</comment>
<organism evidence="3 4">
    <name type="scientific">Mycena maculata</name>
    <dbReference type="NCBI Taxonomy" id="230809"/>
    <lineage>
        <taxon>Eukaryota</taxon>
        <taxon>Fungi</taxon>
        <taxon>Dikarya</taxon>
        <taxon>Basidiomycota</taxon>
        <taxon>Agaricomycotina</taxon>
        <taxon>Agaricomycetes</taxon>
        <taxon>Agaricomycetidae</taxon>
        <taxon>Agaricales</taxon>
        <taxon>Marasmiineae</taxon>
        <taxon>Mycenaceae</taxon>
        <taxon>Mycena</taxon>
    </lineage>
</organism>
<evidence type="ECO:0000313" key="4">
    <source>
        <dbReference type="Proteomes" id="UP001215280"/>
    </source>
</evidence>
<dbReference type="Proteomes" id="UP001215280">
    <property type="component" value="Unassembled WGS sequence"/>
</dbReference>
<protein>
    <submittedName>
        <fullName evidence="3">Uncharacterized protein</fullName>
    </submittedName>
</protein>
<keyword evidence="2" id="KW-0812">Transmembrane</keyword>
<feature type="compositionally biased region" description="Basic residues" evidence="1">
    <location>
        <begin position="133"/>
        <end position="143"/>
    </location>
</feature>
<evidence type="ECO:0000256" key="2">
    <source>
        <dbReference type="SAM" id="Phobius"/>
    </source>
</evidence>
<feature type="transmembrane region" description="Helical" evidence="2">
    <location>
        <begin position="259"/>
        <end position="278"/>
    </location>
</feature>
<name>A0AAD7MV35_9AGAR</name>
<reference evidence="3" key="1">
    <citation type="submission" date="2023-03" db="EMBL/GenBank/DDBJ databases">
        <title>Massive genome expansion in bonnet fungi (Mycena s.s.) driven by repeated elements and novel gene families across ecological guilds.</title>
        <authorList>
            <consortium name="Lawrence Berkeley National Laboratory"/>
            <person name="Harder C.B."/>
            <person name="Miyauchi S."/>
            <person name="Viragh M."/>
            <person name="Kuo A."/>
            <person name="Thoen E."/>
            <person name="Andreopoulos B."/>
            <person name="Lu D."/>
            <person name="Skrede I."/>
            <person name="Drula E."/>
            <person name="Henrissat B."/>
            <person name="Morin E."/>
            <person name="Kohler A."/>
            <person name="Barry K."/>
            <person name="LaButti K."/>
            <person name="Morin E."/>
            <person name="Salamov A."/>
            <person name="Lipzen A."/>
            <person name="Mereny Z."/>
            <person name="Hegedus B."/>
            <person name="Baldrian P."/>
            <person name="Stursova M."/>
            <person name="Weitz H."/>
            <person name="Taylor A."/>
            <person name="Grigoriev I.V."/>
            <person name="Nagy L.G."/>
            <person name="Martin F."/>
            <person name="Kauserud H."/>
        </authorList>
    </citation>
    <scope>NUCLEOTIDE SEQUENCE</scope>
    <source>
        <strain evidence="3">CBHHK188m</strain>
    </source>
</reference>
<keyword evidence="4" id="KW-1185">Reference proteome</keyword>
<dbReference type="EMBL" id="JARJLG010000179">
    <property type="protein sequence ID" value="KAJ7731925.1"/>
    <property type="molecule type" value="Genomic_DNA"/>
</dbReference>
<accession>A0AAD7MV35</accession>
<proteinExistence type="predicted"/>
<sequence length="296" mass="32308">MHRGGSVRPLGEAMGQATSRRTVANGGTNLQDIHQHHAYSNFGHGVGTRYIPSPTEICGSTIVAGSTVSPITKNSNSGNAAEPISDGNPGHGASAIVGGKSEGSASRTDSNFADTVDPISDGNRAMAGLPSSRMRRSSNKRTRYSTDNLSESLTVRGQHAAAYCHPKCFSRCQNYNNDVNWRERDHPERKSLKIPLFFWSVGIKEIHQIGCIERWVQIRLVLAVQIQSLGIVAIEKETLVVGIGSSTSLYIFAKFPQQIWLNVVLFITVPYEICFNICNRLKKMLRGQGTQPIMGP</sequence>
<keyword evidence="2" id="KW-1133">Transmembrane helix</keyword>
<feature type="compositionally biased region" description="Polar residues" evidence="1">
    <location>
        <begin position="103"/>
        <end position="113"/>
    </location>
</feature>
<evidence type="ECO:0000256" key="1">
    <source>
        <dbReference type="SAM" id="MobiDB-lite"/>
    </source>
</evidence>
<feature type="region of interest" description="Disordered" evidence="1">
    <location>
        <begin position="72"/>
        <end position="144"/>
    </location>
</feature>
<dbReference type="AlphaFoldDB" id="A0AAD7MV35"/>
<evidence type="ECO:0000313" key="3">
    <source>
        <dbReference type="EMBL" id="KAJ7731925.1"/>
    </source>
</evidence>
<keyword evidence="2" id="KW-0472">Membrane</keyword>